<dbReference type="InterPro" id="IPR009695">
    <property type="entry name" value="Diacylglyc_glucosyltr_N"/>
</dbReference>
<evidence type="ECO:0000256" key="1">
    <source>
        <dbReference type="ARBA" id="ARBA00006962"/>
    </source>
</evidence>
<reference evidence="6 7" key="1">
    <citation type="submission" date="2023-05" db="EMBL/GenBank/DDBJ databases">
        <title>[ruminococcus] sp. nov., isolated from a pig farm feces dump.</title>
        <authorList>
            <person name="Chang Y.-H."/>
        </authorList>
    </citation>
    <scope>NUCLEOTIDE SEQUENCE [LARGE SCALE GENOMIC DNA]</scope>
    <source>
        <strain evidence="6 7">YH-rum2234</strain>
    </source>
</reference>
<dbReference type="PANTHER" id="PTHR43025">
    <property type="entry name" value="MONOGALACTOSYLDIACYLGLYCEROL SYNTHASE"/>
    <property type="match status" value="1"/>
</dbReference>
<accession>A0AAP4EX73</accession>
<dbReference type="GO" id="GO:0009247">
    <property type="term" value="P:glycolipid biosynthetic process"/>
    <property type="evidence" value="ECO:0007669"/>
    <property type="project" value="InterPro"/>
</dbReference>
<dbReference type="AlphaFoldDB" id="A0AAP4EX73"/>
<evidence type="ECO:0000256" key="3">
    <source>
        <dbReference type="ARBA" id="ARBA00022679"/>
    </source>
</evidence>
<dbReference type="InterPro" id="IPR050519">
    <property type="entry name" value="Glycosyltransf_28_UgtP"/>
</dbReference>
<name>A0AAP4EX73_9FIRM</name>
<evidence type="ECO:0000259" key="4">
    <source>
        <dbReference type="Pfam" id="PF00534"/>
    </source>
</evidence>
<dbReference type="EMBL" id="JASGBQ010000003">
    <property type="protein sequence ID" value="MDI9241482.1"/>
    <property type="molecule type" value="Genomic_DNA"/>
</dbReference>
<feature type="domain" description="Diacylglycerol glucosyltransferase N-terminal" evidence="5">
    <location>
        <begin position="14"/>
        <end position="179"/>
    </location>
</feature>
<evidence type="ECO:0000256" key="2">
    <source>
        <dbReference type="ARBA" id="ARBA00022676"/>
    </source>
</evidence>
<evidence type="ECO:0000313" key="7">
    <source>
        <dbReference type="Proteomes" id="UP001300383"/>
    </source>
</evidence>
<feature type="domain" description="Glycosyl transferase family 1" evidence="4">
    <location>
        <begin position="230"/>
        <end position="350"/>
    </location>
</feature>
<evidence type="ECO:0000259" key="5">
    <source>
        <dbReference type="Pfam" id="PF06925"/>
    </source>
</evidence>
<dbReference type="SUPFAM" id="SSF53756">
    <property type="entry name" value="UDP-Glycosyltransferase/glycogen phosphorylase"/>
    <property type="match status" value="1"/>
</dbReference>
<dbReference type="Gene3D" id="3.40.50.2000">
    <property type="entry name" value="Glycogen Phosphorylase B"/>
    <property type="match status" value="1"/>
</dbReference>
<dbReference type="Proteomes" id="UP001300383">
    <property type="component" value="Unassembled WGS sequence"/>
</dbReference>
<dbReference type="GO" id="GO:0016020">
    <property type="term" value="C:membrane"/>
    <property type="evidence" value="ECO:0007669"/>
    <property type="project" value="GOC"/>
</dbReference>
<sequence length="380" mass="42348">MKALILSCNTGQGHNAAGRAVKEELTRRGIECKMLDALRFARPKTSKHATKVYVKTTTSFPEAFGAAYKVAGRISSAKRKSPVYLANILYSKKLYSYIRREGYDCIVMPHLFPAEAITYIKKHYPLDAACFFVATDYTCIPFTEETGMDVYFIPSDELIAEYKERGICREKLVPVGIPVSKRFWEKKDRLETRRGLGIGAEGPLVLIMTGSMGYGNIFAMVEVIEKGIPEDGRILILGGDNEKLKAKLRKEFQGNRKVLVLDYTPQADLYMDACDVLVTKPGGLTSTEAAAKGIPMVHSAPIPGCETKNAAFFSGHGMSVMGAGEKETGRQVLELLKNDAARRRMEEAQKHYINARAASDICDYMEAYCRGDREFTETRR</sequence>
<dbReference type="PANTHER" id="PTHR43025:SF3">
    <property type="entry name" value="MONOGALACTOSYLDIACYLGLYCEROL SYNTHASE 1, CHLOROPLASTIC"/>
    <property type="match status" value="1"/>
</dbReference>
<evidence type="ECO:0000313" key="6">
    <source>
        <dbReference type="EMBL" id="MDI9241482.1"/>
    </source>
</evidence>
<organism evidence="6 7">
    <name type="scientific">Fusibacillus kribbianus</name>
    <dbReference type="NCBI Taxonomy" id="3044208"/>
    <lineage>
        <taxon>Bacteria</taxon>
        <taxon>Bacillati</taxon>
        <taxon>Bacillota</taxon>
        <taxon>Clostridia</taxon>
        <taxon>Lachnospirales</taxon>
        <taxon>Lachnospiraceae</taxon>
        <taxon>Fusibacillus</taxon>
    </lineage>
</organism>
<keyword evidence="7" id="KW-1185">Reference proteome</keyword>
<dbReference type="GO" id="GO:0016758">
    <property type="term" value="F:hexosyltransferase activity"/>
    <property type="evidence" value="ECO:0007669"/>
    <property type="project" value="InterPro"/>
</dbReference>
<gene>
    <name evidence="6" type="ORF">QJ036_03190</name>
</gene>
<dbReference type="Pfam" id="PF00534">
    <property type="entry name" value="Glycos_transf_1"/>
    <property type="match status" value="1"/>
</dbReference>
<comment type="caution">
    <text evidence="6">The sequence shown here is derived from an EMBL/GenBank/DDBJ whole genome shotgun (WGS) entry which is preliminary data.</text>
</comment>
<proteinExistence type="inferred from homology"/>
<dbReference type="Pfam" id="PF06925">
    <property type="entry name" value="MGDG_synth"/>
    <property type="match status" value="1"/>
</dbReference>
<comment type="similarity">
    <text evidence="1">Belongs to the glycosyltransferase 28 family.</text>
</comment>
<keyword evidence="3" id="KW-0808">Transferase</keyword>
<protein>
    <submittedName>
        <fullName evidence="6">Glycosyltransferase</fullName>
    </submittedName>
</protein>
<dbReference type="RefSeq" id="WP_283229992.1">
    <property type="nucleotide sequence ID" value="NZ_JASGBQ010000003.1"/>
</dbReference>
<keyword evidence="2" id="KW-0328">Glycosyltransferase</keyword>
<dbReference type="InterPro" id="IPR001296">
    <property type="entry name" value="Glyco_trans_1"/>
</dbReference>